<proteinExistence type="predicted"/>
<protein>
    <submittedName>
        <fullName evidence="2">DUF218 domain</fullName>
    </submittedName>
</protein>
<evidence type="ECO:0000259" key="1">
    <source>
        <dbReference type="Pfam" id="PF02698"/>
    </source>
</evidence>
<dbReference type="EMBL" id="UAUU01000002">
    <property type="protein sequence ID" value="SPZ84231.1"/>
    <property type="molecule type" value="Genomic_DNA"/>
</dbReference>
<reference evidence="2" key="1">
    <citation type="submission" date="2018-06" db="EMBL/GenBank/DDBJ databases">
        <authorList>
            <consortium name="Pathogen Informatics"/>
            <person name="Doyle S."/>
        </authorList>
    </citation>
    <scope>NUCLEOTIDE SEQUENCE [LARGE SCALE GENOMIC DNA]</scope>
    <source>
        <strain evidence="2">NCTC11343</strain>
    </source>
</reference>
<sequence>MDMIKNIRKILLLVLGICCMHISKGQVNNMPIGPQDWLIKKNYYASYLLLKDSALIQELVSSKPIAQVLEKRFERFNNSASCADLMCYLNAFKWQDNEIDLLTEQLAEQIGHNKKLDQLVQASLIPSMTYGVLHHETAKVYFTKALKQDLKAMNYVVDVYAGGKSPNYPKIDSISFDVKRAAYLHLLDDVGQDIRKDIPTPKTAFFMTMMTAVRLLEINERWDAAQLEPLIELENKKAYEAVKNTDFASYPYSLLLTLGAGPELYGQPISPGGMLRARMAARSYFEKLAPFIVLSGGKVHPYKTRFIEAIEMKKYLIEIMGVPEAAILIDPHARHTTTNLRNTARILLNYGFPKDKYAIVNSSKVHIDAVEKMGDRCIRELGYIPYTLGKRISDVIIEFKAKEEAYTIDPDEPLDP</sequence>
<accession>A0A2X2IVP8</accession>
<feature type="domain" description="DUF218" evidence="1">
    <location>
        <begin position="275"/>
        <end position="367"/>
    </location>
</feature>
<dbReference type="InterPro" id="IPR003848">
    <property type="entry name" value="DUF218"/>
</dbReference>
<dbReference type="RefSeq" id="WP_239468799.1">
    <property type="nucleotide sequence ID" value="NZ_CP069793.1"/>
</dbReference>
<dbReference type="GeneID" id="97178812"/>
<evidence type="ECO:0000313" key="2">
    <source>
        <dbReference type="EMBL" id="SPZ84231.1"/>
    </source>
</evidence>
<name>A0A2X2IVP8_SPHMU</name>
<dbReference type="AlphaFoldDB" id="A0A2X2IVP8"/>
<dbReference type="Gene3D" id="3.40.50.620">
    <property type="entry name" value="HUPs"/>
    <property type="match status" value="1"/>
</dbReference>
<gene>
    <name evidence="2" type="ORF">NCTC11343_00762</name>
</gene>
<dbReference type="Pfam" id="PF02698">
    <property type="entry name" value="DUF218"/>
    <property type="match status" value="1"/>
</dbReference>
<dbReference type="CDD" id="cd06259">
    <property type="entry name" value="YdcF-like"/>
    <property type="match status" value="1"/>
</dbReference>
<dbReference type="Proteomes" id="UP000251241">
    <property type="component" value="Unassembled WGS sequence"/>
</dbReference>
<organism evidence="2">
    <name type="scientific">Sphingobacterium multivorum</name>
    <dbReference type="NCBI Taxonomy" id="28454"/>
    <lineage>
        <taxon>Bacteria</taxon>
        <taxon>Pseudomonadati</taxon>
        <taxon>Bacteroidota</taxon>
        <taxon>Sphingobacteriia</taxon>
        <taxon>Sphingobacteriales</taxon>
        <taxon>Sphingobacteriaceae</taxon>
        <taxon>Sphingobacterium</taxon>
    </lineage>
</organism>
<dbReference type="InterPro" id="IPR014729">
    <property type="entry name" value="Rossmann-like_a/b/a_fold"/>
</dbReference>